<feature type="region of interest" description="Disordered" evidence="4">
    <location>
        <begin position="624"/>
        <end position="659"/>
    </location>
</feature>
<dbReference type="Pfam" id="PF00975">
    <property type="entry name" value="Thioesterase"/>
    <property type="match status" value="1"/>
</dbReference>
<comment type="cofactor">
    <cofactor evidence="1">
        <name>pantetheine 4'-phosphate</name>
        <dbReference type="ChEBI" id="CHEBI:47942"/>
    </cofactor>
</comment>
<dbReference type="InterPro" id="IPR025110">
    <property type="entry name" value="AMP-bd_C"/>
</dbReference>
<dbReference type="Proteomes" id="UP000187191">
    <property type="component" value="Chromosome"/>
</dbReference>
<dbReference type="RefSeq" id="WP_076684499.1">
    <property type="nucleotide sequence ID" value="NZ_CP015588.1"/>
</dbReference>
<dbReference type="Gene3D" id="2.30.38.10">
    <property type="entry name" value="Luciferase, Domain 3"/>
    <property type="match status" value="1"/>
</dbReference>
<dbReference type="InterPro" id="IPR000873">
    <property type="entry name" value="AMP-dep_synth/lig_dom"/>
</dbReference>
<dbReference type="Gene3D" id="3.30.559.30">
    <property type="entry name" value="Nonribosomal peptide synthetase, condensation domain"/>
    <property type="match status" value="1"/>
</dbReference>
<dbReference type="InterPro" id="IPR001242">
    <property type="entry name" value="Condensation_dom"/>
</dbReference>
<dbReference type="Pfam" id="PF00550">
    <property type="entry name" value="PP-binding"/>
    <property type="match status" value="1"/>
</dbReference>
<dbReference type="InterPro" id="IPR023213">
    <property type="entry name" value="CAT-like_dom_sf"/>
</dbReference>
<dbReference type="InterPro" id="IPR045851">
    <property type="entry name" value="AMP-bd_C_sf"/>
</dbReference>
<evidence type="ECO:0000313" key="6">
    <source>
        <dbReference type="EMBL" id="APY86362.1"/>
    </source>
</evidence>
<dbReference type="PROSITE" id="PS50075">
    <property type="entry name" value="CARRIER"/>
    <property type="match status" value="1"/>
</dbReference>
<evidence type="ECO:0000256" key="4">
    <source>
        <dbReference type="SAM" id="MobiDB-lite"/>
    </source>
</evidence>
<name>A0ABN4VFK0_9ACTN</name>
<organism evidence="6 7">
    <name type="scientific">Streptomyces alfalfae</name>
    <dbReference type="NCBI Taxonomy" id="1642299"/>
    <lineage>
        <taxon>Bacteria</taxon>
        <taxon>Bacillati</taxon>
        <taxon>Actinomycetota</taxon>
        <taxon>Actinomycetes</taxon>
        <taxon>Kitasatosporales</taxon>
        <taxon>Streptomycetaceae</taxon>
        <taxon>Streptomyces</taxon>
    </lineage>
</organism>
<dbReference type="InterPro" id="IPR006162">
    <property type="entry name" value="Ppantetheine_attach_site"/>
</dbReference>
<dbReference type="InterPro" id="IPR036736">
    <property type="entry name" value="ACP-like_sf"/>
</dbReference>
<feature type="compositionally biased region" description="Low complexity" evidence="4">
    <location>
        <begin position="928"/>
        <end position="954"/>
    </location>
</feature>
<dbReference type="InterPro" id="IPR020802">
    <property type="entry name" value="TesA-like"/>
</dbReference>
<dbReference type="PANTHER" id="PTHR45527:SF1">
    <property type="entry name" value="FATTY ACID SYNTHASE"/>
    <property type="match status" value="1"/>
</dbReference>
<feature type="domain" description="Carrier" evidence="5">
    <location>
        <begin position="1035"/>
        <end position="1110"/>
    </location>
</feature>
<evidence type="ECO:0000259" key="5">
    <source>
        <dbReference type="PROSITE" id="PS50075"/>
    </source>
</evidence>
<accession>A0ABN4VFK0</accession>
<proteinExistence type="predicted"/>
<gene>
    <name evidence="6" type="ORF">A7J05_12130</name>
</gene>
<dbReference type="InterPro" id="IPR020845">
    <property type="entry name" value="AMP-binding_CS"/>
</dbReference>
<evidence type="ECO:0000256" key="2">
    <source>
        <dbReference type="ARBA" id="ARBA00022450"/>
    </source>
</evidence>
<dbReference type="Gene3D" id="3.40.50.980">
    <property type="match status" value="3"/>
</dbReference>
<dbReference type="SUPFAM" id="SSF52777">
    <property type="entry name" value="CoA-dependent acyltransferases"/>
    <property type="match status" value="2"/>
</dbReference>
<dbReference type="SUPFAM" id="SSF53474">
    <property type="entry name" value="alpha/beta-Hydrolases"/>
    <property type="match status" value="1"/>
</dbReference>
<dbReference type="Pfam" id="PF13193">
    <property type="entry name" value="AMP-binding_C"/>
    <property type="match status" value="1"/>
</dbReference>
<dbReference type="SMART" id="SM00824">
    <property type="entry name" value="PKS_TE"/>
    <property type="match status" value="1"/>
</dbReference>
<sequence>MSGRIADVLPLTPVQEGLLFHAVRDTEGPDPYVVQARFHTGPAVTASALRSALAALLERHPNLRACFRHARLDRPVQVIPHAVTPPWTEADLTTLPTAEAEARTEELLADDRARRFDLTRPPLLRALFLRRADGGELVLTFHHILLDGWSVPVLERDLAALVAGESLPPAVPYRNYALWLSRQDQGRAMAAWRDALAGLERPAPLVPRDGDGAAEPDTVRRHLTAELTAALARRAAAAGVTLNTLAQTAWALVLARLTGGRDLVFGGVVAGRPHDLPGAGEMVGLFINTLPVRIRLRDGETVGELLARVQDEQSRLVPYHHVRLAEVRRGLAGGAGAGELFDSVLAFENFPRGAEKTPDGPHTVRARDVRDATHYPVTLAVVAGERMLLSVGCRYGLSAEAVTARVVRAFEQLAGDPAAPADRVDVLPDAEHRELLARAAGAPAAALPGPATVTARFADRAARTPDAPAVESGDDVLTYADLDAASGRLARRLVAAGVTPGATVALLLPRSPSLVVAQLAVLKAGACWLPLDPAQPGERVRRLLGAASARLVVSRGEPSLELPAGVRHVDLAAESTEAAELVDRSHPEAPACVMYTSGSSGEPKGVVVPQRAIAELAADSRFRDAGPVRGAGGVPEAGRAREAGPVPDARPVTEAGESPHRRVLLHSPHTFDAATYEVWVPLLNGGTVVVCPDEPVTPDLLARVLPERGVTALWLTAELFRTVADLAPASLSAVREVWTGGDVVDPEAVRRVRDACPGTAVVNGYGPTEATVFATAHRVPRFRPGGPLPIGTPLDGTRAHVLDARLRPVPDGCAGEVYLAGAGLAHGYLGRPAATAERFVADPYGEPGARMYRTGDLARRNPDGSLAFAGRADDQVKVRGFRVEPAEVEAALASCPGVTRAAVAARPAPDGGKRLVAWVVLEERAPGDAEPGAGEATRAAAAPEAPRAAAAREAAGGAAAREAAGGAAAPEAAGGAAARDADALARVRAAAAHVLPAHLLPTAWVCVDAVPLTPHGKADRAALPEPTAVEQTSRAPATVREKELCALFGDVLGLTDAGPDTDFFASGGHSLSALRLADKIEAAWQVRVPVAALFAAPTPAGLIARLDGPAPEGAGADSLAPLLTLRAGGARTPLFCVHPGLGVSWAYKALLPHLREDRPVYALQAPALSKPDGPLPADVRELAATYVGHVRSVRPHGPYLLLGRSFGGPVAHEMAVLLRALGEEVALLAVVDAMPKPPEVARAPLAEAVVREEARRILREEGVALRGIGERRLTALGEAIARHVELGRSWVPSPYDGTVTLFAATRDPEAVPTEAKAGAWRRAATAVEVHELACAHAEVLDAEPAARIAAALETAIETALPQGPEVPLPGE</sequence>
<dbReference type="CDD" id="cd12117">
    <property type="entry name" value="A_NRPS_Srf_like"/>
    <property type="match status" value="1"/>
</dbReference>
<dbReference type="PROSITE" id="PS00012">
    <property type="entry name" value="PHOSPHOPANTETHEINE"/>
    <property type="match status" value="1"/>
</dbReference>
<dbReference type="SMART" id="SM00823">
    <property type="entry name" value="PKS_PP"/>
    <property type="match status" value="1"/>
</dbReference>
<evidence type="ECO:0000313" key="7">
    <source>
        <dbReference type="Proteomes" id="UP000187191"/>
    </source>
</evidence>
<dbReference type="EMBL" id="CP015588">
    <property type="protein sequence ID" value="APY86362.1"/>
    <property type="molecule type" value="Genomic_DNA"/>
</dbReference>
<feature type="region of interest" description="Disordered" evidence="4">
    <location>
        <begin position="927"/>
        <end position="954"/>
    </location>
</feature>
<dbReference type="PANTHER" id="PTHR45527">
    <property type="entry name" value="NONRIBOSOMAL PEPTIDE SYNTHETASE"/>
    <property type="match status" value="1"/>
</dbReference>
<evidence type="ECO:0000256" key="1">
    <source>
        <dbReference type="ARBA" id="ARBA00001957"/>
    </source>
</evidence>
<keyword evidence="3" id="KW-0597">Phosphoprotein</keyword>
<dbReference type="InterPro" id="IPR020806">
    <property type="entry name" value="PKS_PP-bd"/>
</dbReference>
<dbReference type="Gene3D" id="3.40.50.1820">
    <property type="entry name" value="alpha/beta hydrolase"/>
    <property type="match status" value="1"/>
</dbReference>
<evidence type="ECO:0000256" key="3">
    <source>
        <dbReference type="ARBA" id="ARBA00022553"/>
    </source>
</evidence>
<dbReference type="InterPro" id="IPR029058">
    <property type="entry name" value="AB_hydrolase_fold"/>
</dbReference>
<keyword evidence="2" id="KW-0596">Phosphopantetheine</keyword>
<keyword evidence="7" id="KW-1185">Reference proteome</keyword>
<dbReference type="Gene3D" id="3.30.559.10">
    <property type="entry name" value="Chloramphenicol acetyltransferase-like domain"/>
    <property type="match status" value="1"/>
</dbReference>
<dbReference type="Gene3D" id="3.30.300.30">
    <property type="match status" value="1"/>
</dbReference>
<dbReference type="PROSITE" id="PS00455">
    <property type="entry name" value="AMP_BINDING"/>
    <property type="match status" value="1"/>
</dbReference>
<dbReference type="Pfam" id="PF00668">
    <property type="entry name" value="Condensation"/>
    <property type="match status" value="1"/>
</dbReference>
<reference evidence="6 7" key="1">
    <citation type="submission" date="2016-05" db="EMBL/GenBank/DDBJ databases">
        <authorList>
            <person name="Gu J."/>
        </authorList>
    </citation>
    <scope>NUCLEOTIDE SEQUENCE [LARGE SCALE GENOMIC DNA]</scope>
    <source>
        <strain evidence="6 7">ACCC40021</strain>
    </source>
</reference>
<dbReference type="InterPro" id="IPR009081">
    <property type="entry name" value="PP-bd_ACP"/>
</dbReference>
<dbReference type="SUPFAM" id="SSF47336">
    <property type="entry name" value="ACP-like"/>
    <property type="match status" value="1"/>
</dbReference>
<dbReference type="Pfam" id="PF00501">
    <property type="entry name" value="AMP-binding"/>
    <property type="match status" value="1"/>
</dbReference>
<dbReference type="InterPro" id="IPR001031">
    <property type="entry name" value="Thioesterase"/>
</dbReference>
<protein>
    <recommendedName>
        <fullName evidence="5">Carrier domain-containing protein</fullName>
    </recommendedName>
</protein>
<dbReference type="SUPFAM" id="SSF56801">
    <property type="entry name" value="Acetyl-CoA synthetase-like"/>
    <property type="match status" value="1"/>
</dbReference>